<dbReference type="RefSeq" id="WP_152711685.1">
    <property type="nucleotide sequence ID" value="NZ_VOSJ01000034.1"/>
</dbReference>
<dbReference type="AlphaFoldDB" id="A0A5N7MHL9"/>
<protein>
    <submittedName>
        <fullName evidence="1">Uncharacterized protein</fullName>
    </submittedName>
</protein>
<dbReference type="EMBL" id="VOSK01000034">
    <property type="protein sequence ID" value="MPR25889.1"/>
    <property type="molecule type" value="Genomic_DNA"/>
</dbReference>
<organism evidence="1 2">
    <name type="scientific">Microvirga tunisiensis</name>
    <dbReference type="NCBI Taxonomy" id="2108360"/>
    <lineage>
        <taxon>Bacteria</taxon>
        <taxon>Pseudomonadati</taxon>
        <taxon>Pseudomonadota</taxon>
        <taxon>Alphaproteobacteria</taxon>
        <taxon>Hyphomicrobiales</taxon>
        <taxon>Methylobacteriaceae</taxon>
        <taxon>Microvirga</taxon>
    </lineage>
</organism>
<proteinExistence type="predicted"/>
<comment type="caution">
    <text evidence="1">The sequence shown here is derived from an EMBL/GenBank/DDBJ whole genome shotgun (WGS) entry which is preliminary data.</text>
</comment>
<evidence type="ECO:0000313" key="2">
    <source>
        <dbReference type="Proteomes" id="UP000403266"/>
    </source>
</evidence>
<accession>A0A5N7MHL9</accession>
<reference evidence="1 2" key="1">
    <citation type="journal article" date="2019" name="Syst. Appl. Microbiol.">
        <title>Microvirga tunisiensis sp. nov., a root nodule symbiotic bacterium isolated from Lupinus micranthus and L. luteus grown in Northern Tunisia.</title>
        <authorList>
            <person name="Msaddak A."/>
            <person name="Rejili M."/>
            <person name="Duran D."/>
            <person name="Mars M."/>
            <person name="Palacios J.M."/>
            <person name="Ruiz-Argueso T."/>
            <person name="Rey L."/>
            <person name="Imperial J."/>
        </authorList>
    </citation>
    <scope>NUCLEOTIDE SEQUENCE [LARGE SCALE GENOMIC DNA]</scope>
    <source>
        <strain evidence="1 2">Lmie10</strain>
    </source>
</reference>
<keyword evidence="2" id="KW-1185">Reference proteome</keyword>
<gene>
    <name evidence="1" type="ORF">FS320_11795</name>
</gene>
<sequence>MDVSIEAIPIANVLGVSTTVDGSYILVRFGADNHQELVLALPYDVGFGLLRASSVALGEALRRKVDDPTSVLVTPLEWWEFQSLKDEKVLLSLRQPGGLATHHILPRSEASHMRNVLSAVLQDGRKQDLSNPMN</sequence>
<evidence type="ECO:0000313" key="1">
    <source>
        <dbReference type="EMBL" id="MPR25889.1"/>
    </source>
</evidence>
<name>A0A5N7MHL9_9HYPH</name>
<dbReference type="Proteomes" id="UP000403266">
    <property type="component" value="Unassembled WGS sequence"/>
</dbReference>